<dbReference type="RefSeq" id="XP_066072287.1">
    <property type="nucleotide sequence ID" value="XM_066216190.1"/>
</dbReference>
<sequence>MLTIPDYEIDLKCKNQRAIDVWCRTLLKVHQRKPIEITSCVELEGKILQHAPIANDDEFRDVSDVLSGLHLSDSSQRLERINALYDNLLKREDIESSIKTKFDQLYQGYKDTYEPEEEESYFSEMEDIGRSFRL</sequence>
<dbReference type="GeneID" id="91091060"/>
<dbReference type="Proteomes" id="UP001355207">
    <property type="component" value="Chromosome 1"/>
</dbReference>
<evidence type="ECO:0000313" key="2">
    <source>
        <dbReference type="Proteomes" id="UP001355207"/>
    </source>
</evidence>
<organism evidence="1 2">
    <name type="scientific">Kwoniella dendrophila CBS 6074</name>
    <dbReference type="NCBI Taxonomy" id="1295534"/>
    <lineage>
        <taxon>Eukaryota</taxon>
        <taxon>Fungi</taxon>
        <taxon>Dikarya</taxon>
        <taxon>Basidiomycota</taxon>
        <taxon>Agaricomycotina</taxon>
        <taxon>Tremellomycetes</taxon>
        <taxon>Tremellales</taxon>
        <taxon>Cryptococcaceae</taxon>
        <taxon>Kwoniella</taxon>
    </lineage>
</organism>
<gene>
    <name evidence="1" type="ORF">L201_000388</name>
</gene>
<name>A0AAX4JL87_9TREE</name>
<keyword evidence="2" id="KW-1185">Reference proteome</keyword>
<dbReference type="AlphaFoldDB" id="A0AAX4JL87"/>
<accession>A0AAX4JL87</accession>
<dbReference type="EMBL" id="CP144098">
    <property type="protein sequence ID" value="WWC85524.1"/>
    <property type="molecule type" value="Genomic_DNA"/>
</dbReference>
<protein>
    <submittedName>
        <fullName evidence="1">Uncharacterized protein</fullName>
    </submittedName>
</protein>
<reference evidence="1 2" key="1">
    <citation type="submission" date="2024-01" db="EMBL/GenBank/DDBJ databases">
        <title>Comparative genomics of Cryptococcus and Kwoniella reveals pathogenesis evolution and contrasting modes of karyotype evolution via chromosome fusion or intercentromeric recombination.</title>
        <authorList>
            <person name="Coelho M.A."/>
            <person name="David-Palma M."/>
            <person name="Shea T."/>
            <person name="Bowers K."/>
            <person name="McGinley-Smith S."/>
            <person name="Mohammad A.W."/>
            <person name="Gnirke A."/>
            <person name="Yurkov A.M."/>
            <person name="Nowrousian M."/>
            <person name="Sun S."/>
            <person name="Cuomo C.A."/>
            <person name="Heitman J."/>
        </authorList>
    </citation>
    <scope>NUCLEOTIDE SEQUENCE [LARGE SCALE GENOMIC DNA]</scope>
    <source>
        <strain evidence="1 2">CBS 6074</strain>
    </source>
</reference>
<evidence type="ECO:0000313" key="1">
    <source>
        <dbReference type="EMBL" id="WWC85524.1"/>
    </source>
</evidence>
<proteinExistence type="predicted"/>